<feature type="compositionally biased region" description="Polar residues" evidence="1">
    <location>
        <begin position="16"/>
        <end position="32"/>
    </location>
</feature>
<dbReference type="EMBL" id="CACRZD030000005">
    <property type="protein sequence ID" value="CAA6659650.1"/>
    <property type="molecule type" value="Genomic_DNA"/>
</dbReference>
<evidence type="ECO:0000256" key="1">
    <source>
        <dbReference type="SAM" id="MobiDB-lite"/>
    </source>
</evidence>
<gene>
    <name evidence="2" type="ORF">SI7747_05006072</name>
</gene>
<dbReference type="Proteomes" id="UP001189122">
    <property type="component" value="Unassembled WGS sequence"/>
</dbReference>
<dbReference type="AlphaFoldDB" id="A0A7I8IPE0"/>
<proteinExistence type="predicted"/>
<feature type="region of interest" description="Disordered" evidence="1">
    <location>
        <begin position="1"/>
        <end position="63"/>
    </location>
</feature>
<accession>A0A7I8IPE0</accession>
<keyword evidence="3" id="KW-1185">Reference proteome</keyword>
<sequence>MQAPPAAAASRPQGATMYSTWSGRRTSTSPRTQWGPPPGSRPLSRTGREPRWRSGESPTRGRRWTSYLWMQPELTSLRSGYRTRGQK</sequence>
<protein>
    <submittedName>
        <fullName evidence="2">Uncharacterized protein</fullName>
    </submittedName>
</protein>
<evidence type="ECO:0000313" key="3">
    <source>
        <dbReference type="Proteomes" id="UP001189122"/>
    </source>
</evidence>
<evidence type="ECO:0000313" key="2">
    <source>
        <dbReference type="EMBL" id="CAA2619903.1"/>
    </source>
</evidence>
<reference evidence="2 3" key="1">
    <citation type="submission" date="2019-12" db="EMBL/GenBank/DDBJ databases">
        <authorList>
            <person name="Scholz U."/>
            <person name="Mascher M."/>
            <person name="Fiebig A."/>
        </authorList>
    </citation>
    <scope>NUCLEOTIDE SEQUENCE</scope>
</reference>
<organism evidence="2">
    <name type="scientific">Spirodela intermedia</name>
    <name type="common">Intermediate duckweed</name>
    <dbReference type="NCBI Taxonomy" id="51605"/>
    <lineage>
        <taxon>Eukaryota</taxon>
        <taxon>Viridiplantae</taxon>
        <taxon>Streptophyta</taxon>
        <taxon>Embryophyta</taxon>
        <taxon>Tracheophyta</taxon>
        <taxon>Spermatophyta</taxon>
        <taxon>Magnoliopsida</taxon>
        <taxon>Liliopsida</taxon>
        <taxon>Araceae</taxon>
        <taxon>Lemnoideae</taxon>
        <taxon>Spirodela</taxon>
    </lineage>
</organism>
<name>A0A7I8IPE0_SPIIN</name>
<dbReference type="EMBL" id="LR743592">
    <property type="protein sequence ID" value="CAA2619903.1"/>
    <property type="molecule type" value="Genomic_DNA"/>
</dbReference>